<evidence type="ECO:0000313" key="9">
    <source>
        <dbReference type="EMBL" id="OCB88776.1"/>
    </source>
</evidence>
<dbReference type="InterPro" id="IPR011335">
    <property type="entry name" value="Restrct_endonuc-II-like"/>
</dbReference>
<feature type="domain" description="ERCC1-like central" evidence="8">
    <location>
        <begin position="1"/>
        <end position="42"/>
    </location>
</feature>
<evidence type="ECO:0000313" key="10">
    <source>
        <dbReference type="Proteomes" id="UP000757232"/>
    </source>
</evidence>
<dbReference type="InterPro" id="IPR047260">
    <property type="entry name" value="ERCC1-like_central_dom"/>
</dbReference>
<dbReference type="GO" id="GO:0003697">
    <property type="term" value="F:single-stranded DNA binding"/>
    <property type="evidence" value="ECO:0007669"/>
    <property type="project" value="TreeGrafter"/>
</dbReference>
<dbReference type="GO" id="GO:0070522">
    <property type="term" value="C:ERCC4-ERCC1 complex"/>
    <property type="evidence" value="ECO:0007669"/>
    <property type="project" value="TreeGrafter"/>
</dbReference>
<dbReference type="EMBL" id="LNZH02000171">
    <property type="protein sequence ID" value="OCB88776.1"/>
    <property type="molecule type" value="Genomic_DNA"/>
</dbReference>
<dbReference type="PANTHER" id="PTHR12749:SF0">
    <property type="entry name" value="DNA EXCISION REPAIR PROTEIN ERCC-1"/>
    <property type="match status" value="1"/>
</dbReference>
<comment type="subcellular location">
    <subcellularLocation>
        <location evidence="1">Nucleus</location>
    </subcellularLocation>
</comment>
<dbReference type="Pfam" id="PF03834">
    <property type="entry name" value="Rad10"/>
    <property type="match status" value="1"/>
</dbReference>
<dbReference type="SUPFAM" id="SSF47781">
    <property type="entry name" value="RuvA domain 2-like"/>
    <property type="match status" value="1"/>
</dbReference>
<gene>
    <name evidence="9" type="ORF">A7U60_g4065</name>
</gene>
<comment type="similarity">
    <text evidence="2">Belongs to the ERCC1/RAD10/SWI10 family.</text>
</comment>
<dbReference type="PANTHER" id="PTHR12749">
    <property type="entry name" value="EXCISION REPAIR CROSS-COMPLEMENTING 1 ERCC1"/>
    <property type="match status" value="1"/>
</dbReference>
<keyword evidence="6" id="KW-0539">Nucleus</keyword>
<feature type="compositionally biased region" description="Basic and acidic residues" evidence="7">
    <location>
        <begin position="267"/>
        <end position="284"/>
    </location>
</feature>
<reference evidence="9" key="1">
    <citation type="submission" date="2016-06" db="EMBL/GenBank/DDBJ databases">
        <title>Draft Genome sequence of the fungus Inonotus baumii.</title>
        <authorList>
            <person name="Zhu H."/>
            <person name="Lin W."/>
        </authorList>
    </citation>
    <scope>NUCLEOTIDE SEQUENCE</scope>
    <source>
        <strain evidence="9">821</strain>
    </source>
</reference>
<proteinExistence type="inferred from homology"/>
<feature type="compositionally biased region" description="Low complexity" evidence="7">
    <location>
        <begin position="187"/>
        <end position="198"/>
    </location>
</feature>
<keyword evidence="10" id="KW-1185">Reference proteome</keyword>
<evidence type="ECO:0000256" key="6">
    <source>
        <dbReference type="ARBA" id="ARBA00023242"/>
    </source>
</evidence>
<dbReference type="GO" id="GO:0000110">
    <property type="term" value="C:nucleotide-excision repair factor 1 complex"/>
    <property type="evidence" value="ECO:0007669"/>
    <property type="project" value="TreeGrafter"/>
</dbReference>
<evidence type="ECO:0000256" key="2">
    <source>
        <dbReference type="ARBA" id="ARBA00008283"/>
    </source>
</evidence>
<dbReference type="GO" id="GO:0070914">
    <property type="term" value="P:UV-damage excision repair"/>
    <property type="evidence" value="ECO:0007669"/>
    <property type="project" value="TreeGrafter"/>
</dbReference>
<dbReference type="Proteomes" id="UP000757232">
    <property type="component" value="Unassembled WGS sequence"/>
</dbReference>
<sequence>MCDVSEHQEPIRELTKICLVNNITIIVCWSNEEAGMYLSTYKAFEHKPPDLIKERVDKEYNAMLRAALTSINKVNKTDVETLRTTFGKETYRILTLQSFARIARANPEELRRLPGFGQVKVRRIIDAFDKPFRNKATSALPAQTQAEMRLHNDTETMEQDEQELLGMDRQRDDESTEKTEGALPLRSSSTQEPPSSASIPSTQANASNGSAKRIHKFGSAADMPPPSTSASTSTPTGREGRELSPVWDIELDLNLPEEDDAGPKPGSKIEVENSHDEGAVDPRLAKKRANKYMSVDSGRGDEENGQRSPSPVWDIELDLN</sequence>
<dbReference type="Gene3D" id="1.10.150.20">
    <property type="entry name" value="5' to 3' exonuclease, C-terminal subdomain"/>
    <property type="match status" value="1"/>
</dbReference>
<organism evidence="9 10">
    <name type="scientific">Sanghuangporus baumii</name>
    <name type="common">Phellinus baumii</name>
    <dbReference type="NCBI Taxonomy" id="108892"/>
    <lineage>
        <taxon>Eukaryota</taxon>
        <taxon>Fungi</taxon>
        <taxon>Dikarya</taxon>
        <taxon>Basidiomycota</taxon>
        <taxon>Agaricomycotina</taxon>
        <taxon>Agaricomycetes</taxon>
        <taxon>Hymenochaetales</taxon>
        <taxon>Hymenochaetaceae</taxon>
        <taxon>Sanghuangporus</taxon>
    </lineage>
</organism>
<keyword evidence="4" id="KW-0238">DNA-binding</keyword>
<dbReference type="Pfam" id="PF14520">
    <property type="entry name" value="HHH_5"/>
    <property type="match status" value="1"/>
</dbReference>
<protein>
    <submittedName>
        <fullName evidence="9">DNA repair protein rad10</fullName>
    </submittedName>
</protein>
<dbReference type="GO" id="GO:0006302">
    <property type="term" value="P:double-strand break repair"/>
    <property type="evidence" value="ECO:0007669"/>
    <property type="project" value="UniProtKB-ARBA"/>
</dbReference>
<feature type="region of interest" description="Disordered" evidence="7">
    <location>
        <begin position="167"/>
        <end position="320"/>
    </location>
</feature>
<evidence type="ECO:0000256" key="7">
    <source>
        <dbReference type="SAM" id="MobiDB-lite"/>
    </source>
</evidence>
<feature type="compositionally biased region" description="Basic and acidic residues" evidence="7">
    <location>
        <begin position="167"/>
        <end position="180"/>
    </location>
</feature>
<keyword evidence="5" id="KW-0234">DNA repair</keyword>
<feature type="compositionally biased region" description="Polar residues" evidence="7">
    <location>
        <begin position="199"/>
        <end position="210"/>
    </location>
</feature>
<dbReference type="InterPro" id="IPR004579">
    <property type="entry name" value="ERCC1/RAD10/SWI10"/>
</dbReference>
<dbReference type="AlphaFoldDB" id="A0A9Q5HZH3"/>
<feature type="compositionally biased region" description="Acidic residues" evidence="7">
    <location>
        <begin position="249"/>
        <end position="260"/>
    </location>
</feature>
<dbReference type="GO" id="GO:0003684">
    <property type="term" value="F:damaged DNA binding"/>
    <property type="evidence" value="ECO:0007669"/>
    <property type="project" value="InterPro"/>
</dbReference>
<evidence type="ECO:0000256" key="3">
    <source>
        <dbReference type="ARBA" id="ARBA00022763"/>
    </source>
</evidence>
<keyword evidence="3" id="KW-0227">DNA damage</keyword>
<evidence type="ECO:0000256" key="1">
    <source>
        <dbReference type="ARBA" id="ARBA00004123"/>
    </source>
</evidence>
<comment type="caution">
    <text evidence="9">The sequence shown here is derived from an EMBL/GenBank/DDBJ whole genome shotgun (WGS) entry which is preliminary data.</text>
</comment>
<evidence type="ECO:0000256" key="4">
    <source>
        <dbReference type="ARBA" id="ARBA00023125"/>
    </source>
</evidence>
<evidence type="ECO:0000256" key="5">
    <source>
        <dbReference type="ARBA" id="ARBA00023204"/>
    </source>
</evidence>
<dbReference type="InterPro" id="IPR010994">
    <property type="entry name" value="RuvA_2-like"/>
</dbReference>
<dbReference type="OrthoDB" id="10262814at2759"/>
<accession>A0A9Q5HZH3</accession>
<name>A0A9Q5HZH3_SANBA</name>
<dbReference type="SUPFAM" id="SSF52980">
    <property type="entry name" value="Restriction endonuclease-like"/>
    <property type="match status" value="1"/>
</dbReference>
<dbReference type="Gene3D" id="3.40.50.10130">
    <property type="match status" value="1"/>
</dbReference>
<evidence type="ECO:0000259" key="8">
    <source>
        <dbReference type="Pfam" id="PF03834"/>
    </source>
</evidence>
<dbReference type="GO" id="GO:0006312">
    <property type="term" value="P:mitotic recombination"/>
    <property type="evidence" value="ECO:0007669"/>
    <property type="project" value="TreeGrafter"/>
</dbReference>